<dbReference type="SMART" id="SM00448">
    <property type="entry name" value="REC"/>
    <property type="match status" value="1"/>
</dbReference>
<dbReference type="PROSITE" id="PS50110">
    <property type="entry name" value="RESPONSE_REGULATORY"/>
    <property type="match status" value="1"/>
</dbReference>
<feature type="domain" description="Response regulatory" evidence="4">
    <location>
        <begin position="4"/>
        <end position="123"/>
    </location>
</feature>
<dbReference type="InterPro" id="IPR011006">
    <property type="entry name" value="CheY-like_superfamily"/>
</dbReference>
<dbReference type="InterPro" id="IPR001789">
    <property type="entry name" value="Sig_transdc_resp-reg_receiver"/>
</dbReference>
<evidence type="ECO:0000256" key="1">
    <source>
        <dbReference type="ARBA" id="ARBA00022553"/>
    </source>
</evidence>
<dbReference type="PANTHER" id="PTHR44591:SF14">
    <property type="entry name" value="PROTEIN PILG"/>
    <property type="match status" value="1"/>
</dbReference>
<dbReference type="GO" id="GO:0000160">
    <property type="term" value="P:phosphorelay signal transduction system"/>
    <property type="evidence" value="ECO:0007669"/>
    <property type="project" value="UniProtKB-KW"/>
</dbReference>
<gene>
    <name evidence="5" type="ORF">SCABRO_01221</name>
</gene>
<evidence type="ECO:0000256" key="2">
    <source>
        <dbReference type="ARBA" id="ARBA00023012"/>
    </source>
</evidence>
<dbReference type="Proteomes" id="UP000030652">
    <property type="component" value="Unassembled WGS sequence"/>
</dbReference>
<evidence type="ECO:0000313" key="5">
    <source>
        <dbReference type="EMBL" id="KHE93014.1"/>
    </source>
</evidence>
<keyword evidence="2" id="KW-0902">Two-component regulatory system</keyword>
<dbReference type="eggNOG" id="COG0745">
    <property type="taxonomic scope" value="Bacteria"/>
</dbReference>
<name>A0A0B0EKA7_9BACT</name>
<accession>A0A0B0EKA7</accession>
<dbReference type="EMBL" id="JRYO01000082">
    <property type="protein sequence ID" value="KHE93014.1"/>
    <property type="molecule type" value="Genomic_DNA"/>
</dbReference>
<protein>
    <submittedName>
        <fullName evidence="5">Two-component response regulator</fullName>
    </submittedName>
</protein>
<comment type="caution">
    <text evidence="5">The sequence shown here is derived from an EMBL/GenBank/DDBJ whole genome shotgun (WGS) entry which is preliminary data.</text>
</comment>
<evidence type="ECO:0000259" key="4">
    <source>
        <dbReference type="PROSITE" id="PS50110"/>
    </source>
</evidence>
<dbReference type="Pfam" id="PF00072">
    <property type="entry name" value="Response_reg"/>
    <property type="match status" value="1"/>
</dbReference>
<dbReference type="Gene3D" id="3.40.50.2300">
    <property type="match status" value="1"/>
</dbReference>
<dbReference type="SUPFAM" id="SSF52172">
    <property type="entry name" value="CheY-like"/>
    <property type="match status" value="1"/>
</dbReference>
<evidence type="ECO:0000313" key="6">
    <source>
        <dbReference type="Proteomes" id="UP000030652"/>
    </source>
</evidence>
<evidence type="ECO:0000256" key="3">
    <source>
        <dbReference type="PROSITE-ProRule" id="PRU00169"/>
    </source>
</evidence>
<feature type="modified residue" description="4-aspartylphosphate" evidence="3">
    <location>
        <position position="53"/>
    </location>
</feature>
<sequence>MAKKIMIIDDESDFQEIYTTMLEGRGYNLTYAYDGNEAMQMLENDIPDLIILDMVMDMVTGDTFFLHLKGFQKFSNVPIIVISSMPQKQYKDITKIDPTLVYINKAKLTKEKLLEEIDNKLEA</sequence>
<dbReference type="AlphaFoldDB" id="A0A0B0EKA7"/>
<dbReference type="InterPro" id="IPR050595">
    <property type="entry name" value="Bact_response_regulator"/>
</dbReference>
<keyword evidence="1 3" id="KW-0597">Phosphoprotein</keyword>
<dbReference type="PANTHER" id="PTHR44591">
    <property type="entry name" value="STRESS RESPONSE REGULATOR PROTEIN 1"/>
    <property type="match status" value="1"/>
</dbReference>
<reference evidence="5 6" key="1">
    <citation type="submission" date="2014-10" db="EMBL/GenBank/DDBJ databases">
        <title>Draft genome of anammox bacterium scalindua brodae, obtained using differential coverage binning of sequence data from two enrichment reactors.</title>
        <authorList>
            <person name="Speth D.R."/>
            <person name="Russ L."/>
            <person name="Kartal B."/>
            <person name="Op den Camp H.J."/>
            <person name="Dutilh B.E."/>
            <person name="Jetten M.S."/>
        </authorList>
    </citation>
    <scope>NUCLEOTIDE SEQUENCE [LARGE SCALE GENOMIC DNA]</scope>
    <source>
        <strain evidence="5">RU1</strain>
    </source>
</reference>
<proteinExistence type="predicted"/>
<dbReference type="CDD" id="cd00156">
    <property type="entry name" value="REC"/>
    <property type="match status" value="1"/>
</dbReference>
<organism evidence="5 6">
    <name type="scientific">Candidatus Scalindua brodae</name>
    <dbReference type="NCBI Taxonomy" id="237368"/>
    <lineage>
        <taxon>Bacteria</taxon>
        <taxon>Pseudomonadati</taxon>
        <taxon>Planctomycetota</taxon>
        <taxon>Candidatus Brocadiia</taxon>
        <taxon>Candidatus Brocadiales</taxon>
        <taxon>Candidatus Scalinduaceae</taxon>
        <taxon>Candidatus Scalindua</taxon>
    </lineage>
</organism>